<dbReference type="KEGG" id="tva:4773922"/>
<organism evidence="1 2">
    <name type="scientific">Trichomonas vaginalis (strain ATCC PRA-98 / G3)</name>
    <dbReference type="NCBI Taxonomy" id="412133"/>
    <lineage>
        <taxon>Eukaryota</taxon>
        <taxon>Metamonada</taxon>
        <taxon>Parabasalia</taxon>
        <taxon>Trichomonadida</taxon>
        <taxon>Trichomonadidae</taxon>
        <taxon>Trichomonas</taxon>
    </lineage>
</organism>
<proteinExistence type="predicted"/>
<dbReference type="RefSeq" id="XP_001328138.1">
    <property type="nucleotide sequence ID" value="XM_001328103.1"/>
</dbReference>
<keyword evidence="2" id="KW-1185">Reference proteome</keyword>
<sequence length="199" mass="22248">MLGGEQTAEEFYNSFRGAIQATKQVVTFVKTVVDIVKPILEFGAQIKQFIDTIKGFLNVLTPVNSVVTVLDFLGFTKYKSDNIVGFFAELAKLLKKLGYYIPIKETVIDFVKKLSKLTYDESLKVQDIFDQTSNPETTTGLFDGLRKLADRKNLGEAFADFTIGGINPVQTMKNIEKLPENDQSIENLVNCLSDGKRNC</sequence>
<dbReference type="EMBL" id="DS113249">
    <property type="protein sequence ID" value="EAY15915.1"/>
    <property type="molecule type" value="Genomic_DNA"/>
</dbReference>
<dbReference type="SMR" id="A2DUM4"/>
<dbReference type="InParanoid" id="A2DUM4"/>
<dbReference type="Proteomes" id="UP000001542">
    <property type="component" value="Unassembled WGS sequence"/>
</dbReference>
<accession>A2DUM4</accession>
<evidence type="ECO:0000313" key="1">
    <source>
        <dbReference type="EMBL" id="EAY15915.1"/>
    </source>
</evidence>
<reference evidence="1" key="2">
    <citation type="journal article" date="2007" name="Science">
        <title>Draft genome sequence of the sexually transmitted pathogen Trichomonas vaginalis.</title>
        <authorList>
            <person name="Carlton J.M."/>
            <person name="Hirt R.P."/>
            <person name="Silva J.C."/>
            <person name="Delcher A.L."/>
            <person name="Schatz M."/>
            <person name="Zhao Q."/>
            <person name="Wortman J.R."/>
            <person name="Bidwell S.L."/>
            <person name="Alsmark U.C.M."/>
            <person name="Besteiro S."/>
            <person name="Sicheritz-Ponten T."/>
            <person name="Noel C.J."/>
            <person name="Dacks J.B."/>
            <person name="Foster P.G."/>
            <person name="Simillion C."/>
            <person name="Van de Peer Y."/>
            <person name="Miranda-Saavedra D."/>
            <person name="Barton G.J."/>
            <person name="Westrop G.D."/>
            <person name="Mueller S."/>
            <person name="Dessi D."/>
            <person name="Fiori P.L."/>
            <person name="Ren Q."/>
            <person name="Paulsen I."/>
            <person name="Zhang H."/>
            <person name="Bastida-Corcuera F.D."/>
            <person name="Simoes-Barbosa A."/>
            <person name="Brown M.T."/>
            <person name="Hayes R.D."/>
            <person name="Mukherjee M."/>
            <person name="Okumura C.Y."/>
            <person name="Schneider R."/>
            <person name="Smith A.J."/>
            <person name="Vanacova S."/>
            <person name="Villalvazo M."/>
            <person name="Haas B.J."/>
            <person name="Pertea M."/>
            <person name="Feldblyum T.V."/>
            <person name="Utterback T.R."/>
            <person name="Shu C.L."/>
            <person name="Osoegawa K."/>
            <person name="de Jong P.J."/>
            <person name="Hrdy I."/>
            <person name="Horvathova L."/>
            <person name="Zubacova Z."/>
            <person name="Dolezal P."/>
            <person name="Malik S.B."/>
            <person name="Logsdon J.M. Jr."/>
            <person name="Henze K."/>
            <person name="Gupta A."/>
            <person name="Wang C.C."/>
            <person name="Dunne R.L."/>
            <person name="Upcroft J.A."/>
            <person name="Upcroft P."/>
            <person name="White O."/>
            <person name="Salzberg S.L."/>
            <person name="Tang P."/>
            <person name="Chiu C.-H."/>
            <person name="Lee Y.-S."/>
            <person name="Embley T.M."/>
            <person name="Coombs G.H."/>
            <person name="Mottram J.C."/>
            <person name="Tachezy J."/>
            <person name="Fraser-Liggett C.M."/>
            <person name="Johnson P.J."/>
        </authorList>
    </citation>
    <scope>NUCLEOTIDE SEQUENCE [LARGE SCALE GENOMIC DNA]</scope>
    <source>
        <strain evidence="1">G3</strain>
    </source>
</reference>
<reference evidence="1" key="1">
    <citation type="submission" date="2006-10" db="EMBL/GenBank/DDBJ databases">
        <authorList>
            <person name="Amadeo P."/>
            <person name="Zhao Q."/>
            <person name="Wortman J."/>
            <person name="Fraser-Liggett C."/>
            <person name="Carlton J."/>
        </authorList>
    </citation>
    <scope>NUCLEOTIDE SEQUENCE</scope>
    <source>
        <strain evidence="1">G3</strain>
    </source>
</reference>
<evidence type="ECO:0000313" key="2">
    <source>
        <dbReference type="Proteomes" id="UP000001542"/>
    </source>
</evidence>
<gene>
    <name evidence="1" type="ORF">TVAG_165430</name>
</gene>
<dbReference type="VEuPathDB" id="TrichDB:TVAGG3_0662810"/>
<protein>
    <submittedName>
        <fullName evidence="1">Uncharacterized protein</fullName>
    </submittedName>
</protein>
<dbReference type="AlphaFoldDB" id="A2DUM4"/>
<name>A2DUM4_TRIV3</name>
<dbReference type="VEuPathDB" id="TrichDB:TVAG_165430"/>